<protein>
    <submittedName>
        <fullName evidence="1">Uncharacterized protein</fullName>
    </submittedName>
</protein>
<dbReference type="Proteomes" id="UP001152614">
    <property type="component" value="Unassembled WGS sequence"/>
</dbReference>
<gene>
    <name evidence="1" type="ORF">OGZ51_01730</name>
</gene>
<dbReference type="EMBL" id="JAOWLY010000001">
    <property type="protein sequence ID" value="MDG4982870.1"/>
    <property type="molecule type" value="Genomic_DNA"/>
</dbReference>
<organism evidence="1 2">
    <name type="scientific">Lactococcus lactis</name>
    <dbReference type="NCBI Taxonomy" id="1358"/>
    <lineage>
        <taxon>Bacteria</taxon>
        <taxon>Bacillati</taxon>
        <taxon>Bacillota</taxon>
        <taxon>Bacilli</taxon>
        <taxon>Lactobacillales</taxon>
        <taxon>Streptococcaceae</taxon>
        <taxon>Lactococcus</taxon>
    </lineage>
</organism>
<proteinExistence type="predicted"/>
<comment type="caution">
    <text evidence="1">The sequence shown here is derived from an EMBL/GenBank/DDBJ whole genome shotgun (WGS) entry which is preliminary data.</text>
</comment>
<accession>A0A9X4NF34</accession>
<dbReference type="AlphaFoldDB" id="A0A9X4NF34"/>
<dbReference type="RefSeq" id="WP_278228655.1">
    <property type="nucleotide sequence ID" value="NZ_JAOWLY010000001.1"/>
</dbReference>
<reference evidence="1" key="2">
    <citation type="journal article" date="2023" name="Food Microbiol.">
        <title>Evaluation of the fermentation potential of lactic acid bacteria isolated from herbs, fruits and vegetables as starter cultures in nut-based milk alternatives.</title>
        <authorList>
            <person name="Huang W."/>
            <person name="Dong A."/>
            <person name="Pham H.T."/>
            <person name="Zhou C."/>
            <person name="Huo Z."/>
            <person name="Watjen A.P."/>
            <person name="Prakash S."/>
            <person name="Bang-Berthelsen C.H."/>
            <person name="Turner M.S."/>
        </authorList>
    </citation>
    <scope>NUCLEOTIDE SEQUENCE</scope>
    <source>
        <strain evidence="1">3</strain>
    </source>
</reference>
<evidence type="ECO:0000313" key="2">
    <source>
        <dbReference type="Proteomes" id="UP001152614"/>
    </source>
</evidence>
<name>A0A9X4NF34_9LACT</name>
<sequence length="154" mass="18652">MQENYKVITSEVKKGKIVKEEEFQKFMREHEVLDLKIYSKDSYVIFNIFYKQKGKSIEEFEELFKTIYKDFILAVRECNFKRMEFVANLSFFGELADLIHNLDIANNKGFLIAELWQYSYYLEKNIDCKNDLPDYIIDMYKRQYEILNTFLGNH</sequence>
<reference evidence="1" key="1">
    <citation type="submission" date="2022-10" db="EMBL/GenBank/DDBJ databases">
        <authorList>
            <person name="Turner M.S."/>
            <person name="Huang W."/>
        </authorList>
    </citation>
    <scope>NUCLEOTIDE SEQUENCE</scope>
    <source>
        <strain evidence="1">3</strain>
    </source>
</reference>
<evidence type="ECO:0000313" key="1">
    <source>
        <dbReference type="EMBL" id="MDG4982870.1"/>
    </source>
</evidence>